<dbReference type="KEGG" id="nia:A8C56_12130"/>
<proteinExistence type="predicted"/>
<reference evidence="2 3" key="1">
    <citation type="submission" date="2016-05" db="EMBL/GenBank/DDBJ databases">
        <title>Niabella ginsenosidivorans BS26 whole genome sequencing.</title>
        <authorList>
            <person name="Im W.T."/>
            <person name="Siddiqi M.Z."/>
        </authorList>
    </citation>
    <scope>NUCLEOTIDE SEQUENCE [LARGE SCALE GENOMIC DNA]</scope>
    <source>
        <strain evidence="2 3">BS26</strain>
    </source>
</reference>
<feature type="transmembrane region" description="Helical" evidence="1">
    <location>
        <begin position="330"/>
        <end position="363"/>
    </location>
</feature>
<keyword evidence="1" id="KW-0812">Transmembrane</keyword>
<dbReference type="STRING" id="1176587.A8C56_12130"/>
<evidence type="ECO:0000313" key="2">
    <source>
        <dbReference type="EMBL" id="ANH81627.1"/>
    </source>
</evidence>
<gene>
    <name evidence="2" type="ORF">A8C56_12130</name>
</gene>
<keyword evidence="1" id="KW-1133">Transmembrane helix</keyword>
<feature type="transmembrane region" description="Helical" evidence="1">
    <location>
        <begin position="267"/>
        <end position="288"/>
    </location>
</feature>
<accession>A0A1A9I1T7</accession>
<dbReference type="EMBL" id="CP015772">
    <property type="protein sequence ID" value="ANH81627.1"/>
    <property type="molecule type" value="Genomic_DNA"/>
</dbReference>
<organism evidence="2 3">
    <name type="scientific">Niabella ginsenosidivorans</name>
    <dbReference type="NCBI Taxonomy" id="1176587"/>
    <lineage>
        <taxon>Bacteria</taxon>
        <taxon>Pseudomonadati</taxon>
        <taxon>Bacteroidota</taxon>
        <taxon>Chitinophagia</taxon>
        <taxon>Chitinophagales</taxon>
        <taxon>Chitinophagaceae</taxon>
        <taxon>Niabella</taxon>
    </lineage>
</organism>
<keyword evidence="1" id="KW-0472">Membrane</keyword>
<dbReference type="RefSeq" id="WP_067756302.1">
    <property type="nucleotide sequence ID" value="NZ_CP015772.1"/>
</dbReference>
<name>A0A1A9I1T7_9BACT</name>
<evidence type="ECO:0000313" key="3">
    <source>
        <dbReference type="Proteomes" id="UP000077667"/>
    </source>
</evidence>
<sequence length="373" mass="43369">MSPVSKILYKSFIRPFYRENAGTFVFVFTMFFFIVGTVDGAGLFKYHYTLIKGILHIKLFLAGILLLWIFYVRKCALFIIDCMRQPAYQFLFIFRILPKQQQYRLFFVTNVILFLPMTIYVLLVIAEGIYLGTWPSVILIVIFMITACLFCPYLHIRLLNNPGHKTTGSTFRLNRNHSLSVFYPNILLRSVFKLQKLVWLGIKLFTCSFLYFMAVNNTLTTDDTRITFLFFSFGILANGVFVNRLRMFEYRYLAFYRSLPVPRIKRLIQYACFTLLLLLPEIITLGFITPAHLGVHDAVAFGGYAVTTLLLLIAISFIRQMALKHFVRILLLLFFAGYFIMLCSGIPFICILFMICAVLLFHFAYYQFEATAS</sequence>
<dbReference type="Proteomes" id="UP000077667">
    <property type="component" value="Chromosome"/>
</dbReference>
<feature type="transmembrane region" description="Helical" evidence="1">
    <location>
        <begin position="300"/>
        <end position="318"/>
    </location>
</feature>
<feature type="transmembrane region" description="Helical" evidence="1">
    <location>
        <begin position="105"/>
        <end position="131"/>
    </location>
</feature>
<keyword evidence="3" id="KW-1185">Reference proteome</keyword>
<feature type="transmembrane region" description="Helical" evidence="1">
    <location>
        <begin position="21"/>
        <end position="44"/>
    </location>
</feature>
<protein>
    <submittedName>
        <fullName evidence="2">Uncharacterized protein</fullName>
    </submittedName>
</protein>
<evidence type="ECO:0000256" key="1">
    <source>
        <dbReference type="SAM" id="Phobius"/>
    </source>
</evidence>
<feature type="transmembrane region" description="Helical" evidence="1">
    <location>
        <begin position="197"/>
        <end position="214"/>
    </location>
</feature>
<dbReference type="AlphaFoldDB" id="A0A1A9I1T7"/>
<feature type="transmembrane region" description="Helical" evidence="1">
    <location>
        <begin position="137"/>
        <end position="156"/>
    </location>
</feature>
<feature type="transmembrane region" description="Helical" evidence="1">
    <location>
        <begin position="226"/>
        <end position="246"/>
    </location>
</feature>
<feature type="transmembrane region" description="Helical" evidence="1">
    <location>
        <begin position="50"/>
        <end position="71"/>
    </location>
</feature>
<dbReference type="OrthoDB" id="647466at2"/>